<evidence type="ECO:0000313" key="3">
    <source>
        <dbReference type="EMBL" id="AWQ61771.1"/>
    </source>
</evidence>
<evidence type="ECO:0000313" key="2">
    <source>
        <dbReference type="EMBL" id="AWQ60912.1"/>
    </source>
</evidence>
<name>A0A2U9G923_WSSV</name>
<proteinExistence type="predicted"/>
<organism evidence="2">
    <name type="scientific">White spot syndrome virus</name>
    <name type="common">WSSV</name>
    <name type="synonym">White spot bacilliform virus</name>
    <dbReference type="NCBI Taxonomy" id="92652"/>
    <lineage>
        <taxon>Viruses</taxon>
        <taxon>Viruses incertae sedis</taxon>
        <taxon>Naldaviricetes</taxon>
        <taxon>Nimaviridae</taxon>
        <taxon>Whispovirus</taxon>
        <taxon>White spot syndrome virus</taxon>
    </lineage>
</organism>
<dbReference type="EMBL" id="MG432474">
    <property type="protein sequence ID" value="AWQ60469.1"/>
    <property type="molecule type" value="Genomic_DNA"/>
</dbReference>
<sequence>MSSNGDEPAVTEAEIASVEAQLGAARHDNSWITRKSDQLKYRLGAIAYSVAKNASIKYIEDQVRQEINSHLTNVMTFEHLYEDAFNPVICEAIFEKGIPVVMEKVYDVNRRIMEPREDFITEILKEERWRRYIPGFYHTSFSFKYNTIAFTDSSTSFSVPINDKHMLSITPPGAAQGDLIDLSLSFKIDSSAKTLTLEFNRKSTFAGIVNRPKSVVILSNLRNSDSSDNIGDYLKRNDPIYISHDTNGIINPSEDSASLITIHMPEIENASDDLYIDFNLFVF</sequence>
<accession>A0A2U9G923</accession>
<evidence type="ECO:0000313" key="1">
    <source>
        <dbReference type="EMBL" id="AWQ60469.1"/>
    </source>
</evidence>
<dbReference type="EMBL" id="MG432475">
    <property type="protein sequence ID" value="AWQ60912.1"/>
    <property type="molecule type" value="Genomic_DNA"/>
</dbReference>
<dbReference type="EMBL" id="MG432477">
    <property type="protein sequence ID" value="AWQ61771.1"/>
    <property type="molecule type" value="Genomic_DNA"/>
</dbReference>
<gene>
    <name evidence="2" type="primary">340</name>
</gene>
<organismHost>
    <name type="scientific">Crustacea</name>
    <name type="common">crustaceans</name>
    <dbReference type="NCBI Taxonomy" id="6657"/>
</organismHost>
<protein>
    <submittedName>
        <fullName evidence="2">Wsv339</fullName>
    </submittedName>
</protein>
<reference evidence="2" key="2">
    <citation type="journal article" name="FEMS Microbiol. Lett.">
        <title>Molecular variability and genetic structure of white spot syndrome virus strains from northwest Mexico based on the analysis of genomes.</title>
        <authorList>
            <person name="Parrilla-Taylor D.P."/>
            <person name="Vibanco-Perez N."/>
            <person name="Duran-Avelar M.J."/>
            <person name="Gomez-Gil B."/>
            <person name="Llera-Herrera R."/>
            <person name="Vazquez-Juarez R."/>
        </authorList>
    </citation>
    <scope>NUCLEOTIDE SEQUENCE</scope>
    <source>
        <strain evidence="1">AC1</strain>
        <strain evidence="2">ACF2</strain>
        <strain evidence="3">DVI</strain>
    </source>
</reference>
<reference evidence="2" key="1">
    <citation type="submission" date="2017-11" db="EMBL/GenBank/DDBJ databases">
        <authorList>
            <person name="Parrilla Taylor D.P."/>
            <person name="Vibanco-Perez N."/>
            <person name="Duran-Avelar Md.J."/>
            <person name="Gomez-Gil B."/>
            <person name="Llera-Herrera R."/>
            <person name="Vazquez-Juarez R."/>
        </authorList>
    </citation>
    <scope>NUCLEOTIDE SEQUENCE</scope>
    <source>
        <strain evidence="1">AC1</strain>
        <strain evidence="2">ACF2</strain>
        <strain evidence="3">DVI</strain>
    </source>
</reference>